<dbReference type="EMBL" id="JASCZI010030700">
    <property type="protein sequence ID" value="MED6124387.1"/>
    <property type="molecule type" value="Genomic_DNA"/>
</dbReference>
<evidence type="ECO:0000313" key="1">
    <source>
        <dbReference type="EMBL" id="MED6124387.1"/>
    </source>
</evidence>
<organism evidence="1 2">
    <name type="scientific">Stylosanthes scabra</name>
    <dbReference type="NCBI Taxonomy" id="79078"/>
    <lineage>
        <taxon>Eukaryota</taxon>
        <taxon>Viridiplantae</taxon>
        <taxon>Streptophyta</taxon>
        <taxon>Embryophyta</taxon>
        <taxon>Tracheophyta</taxon>
        <taxon>Spermatophyta</taxon>
        <taxon>Magnoliopsida</taxon>
        <taxon>eudicotyledons</taxon>
        <taxon>Gunneridae</taxon>
        <taxon>Pentapetalae</taxon>
        <taxon>rosids</taxon>
        <taxon>fabids</taxon>
        <taxon>Fabales</taxon>
        <taxon>Fabaceae</taxon>
        <taxon>Papilionoideae</taxon>
        <taxon>50 kb inversion clade</taxon>
        <taxon>dalbergioids sensu lato</taxon>
        <taxon>Dalbergieae</taxon>
        <taxon>Pterocarpus clade</taxon>
        <taxon>Stylosanthes</taxon>
    </lineage>
</organism>
<gene>
    <name evidence="1" type="ORF">PIB30_058485</name>
</gene>
<keyword evidence="2" id="KW-1185">Reference proteome</keyword>
<protein>
    <submittedName>
        <fullName evidence="1">Uncharacterized protein</fullName>
    </submittedName>
</protein>
<sequence>MVVIIMQNSSIQLKLEQERKTLKGQVFIGGIRKSAGNYLPAPILPAEKIRRGDIFEAERCHGATLHDSKKQLPKSIKPDTTAKVHLVDLEPPGRKIPERPQSEGELDKVQIGPEAKQVTMIAKNLLDEVKTKLTHFLRRNIDLFAWTIADMLGVDPNFSNHKLSISPEASL</sequence>
<evidence type="ECO:0000313" key="2">
    <source>
        <dbReference type="Proteomes" id="UP001341840"/>
    </source>
</evidence>
<name>A0ABU6RJX9_9FABA</name>
<dbReference type="Proteomes" id="UP001341840">
    <property type="component" value="Unassembled WGS sequence"/>
</dbReference>
<comment type="caution">
    <text evidence="1">The sequence shown here is derived from an EMBL/GenBank/DDBJ whole genome shotgun (WGS) entry which is preliminary data.</text>
</comment>
<reference evidence="1 2" key="1">
    <citation type="journal article" date="2023" name="Plants (Basel)">
        <title>Bridging the Gap: Combining Genomics and Transcriptomics Approaches to Understand Stylosanthes scabra, an Orphan Legume from the Brazilian Caatinga.</title>
        <authorList>
            <person name="Ferreira-Neto J.R.C."/>
            <person name="da Silva M.D."/>
            <person name="Binneck E."/>
            <person name="de Melo N.F."/>
            <person name="da Silva R.H."/>
            <person name="de Melo A.L.T.M."/>
            <person name="Pandolfi V."/>
            <person name="Bustamante F.O."/>
            <person name="Brasileiro-Vidal A.C."/>
            <person name="Benko-Iseppon A.M."/>
        </authorList>
    </citation>
    <scope>NUCLEOTIDE SEQUENCE [LARGE SCALE GENOMIC DNA]</scope>
    <source>
        <tissue evidence="1">Leaves</tissue>
    </source>
</reference>
<accession>A0ABU6RJX9</accession>
<proteinExistence type="predicted"/>